<evidence type="ECO:0000259" key="22">
    <source>
        <dbReference type="PROSITE" id="PS50011"/>
    </source>
</evidence>
<feature type="region of interest" description="Disordered" evidence="20">
    <location>
        <begin position="2012"/>
        <end position="2031"/>
    </location>
</feature>
<dbReference type="SUPFAM" id="SSF52540">
    <property type="entry name" value="P-loop containing nucleoside triphosphate hydrolases"/>
    <property type="match status" value="1"/>
</dbReference>
<feature type="domain" description="TH1" evidence="24">
    <location>
        <begin position="1731"/>
        <end position="1921"/>
    </location>
</feature>
<feature type="domain" description="Myosin motor" evidence="23">
    <location>
        <begin position="994"/>
        <end position="1673"/>
    </location>
</feature>
<dbReference type="SUPFAM" id="SSF56112">
    <property type="entry name" value="Protein kinase-like (PK-like)"/>
    <property type="match status" value="1"/>
</dbReference>
<dbReference type="InterPro" id="IPR017441">
    <property type="entry name" value="Protein_kinase_ATP_BS"/>
</dbReference>
<evidence type="ECO:0000259" key="24">
    <source>
        <dbReference type="PROSITE" id="PS51757"/>
    </source>
</evidence>
<dbReference type="GO" id="GO:0006897">
    <property type="term" value="P:endocytosis"/>
    <property type="evidence" value="ECO:0007669"/>
    <property type="project" value="TreeGrafter"/>
</dbReference>
<gene>
    <name evidence="25" type="ORF">BDZ85DRAFT_296550</name>
</gene>
<dbReference type="SMART" id="SM00242">
    <property type="entry name" value="MYSc"/>
    <property type="match status" value="1"/>
</dbReference>
<dbReference type="Pfam" id="PF00069">
    <property type="entry name" value="Pkinase"/>
    <property type="match status" value="1"/>
</dbReference>
<reference evidence="26" key="1">
    <citation type="journal article" date="2020" name="Stud. Mycol.">
        <title>101 Dothideomycetes genomes: A test case for predicting lifestyles and emergence of pathogens.</title>
        <authorList>
            <person name="Haridas S."/>
            <person name="Albert R."/>
            <person name="Binder M."/>
            <person name="Bloem J."/>
            <person name="LaButti K."/>
            <person name="Salamov A."/>
            <person name="Andreopoulos B."/>
            <person name="Baker S."/>
            <person name="Barry K."/>
            <person name="Bills G."/>
            <person name="Bluhm B."/>
            <person name="Cannon C."/>
            <person name="Castanera R."/>
            <person name="Culley D."/>
            <person name="Daum C."/>
            <person name="Ezra D."/>
            <person name="Gonzalez J."/>
            <person name="Henrissat B."/>
            <person name="Kuo A."/>
            <person name="Liang C."/>
            <person name="Lipzen A."/>
            <person name="Lutzoni F."/>
            <person name="Magnuson J."/>
            <person name="Mondo S."/>
            <person name="Nolan M."/>
            <person name="Ohm R."/>
            <person name="Pangilinan J."/>
            <person name="Park H.-J."/>
            <person name="Ramirez L."/>
            <person name="Alfaro M."/>
            <person name="Sun H."/>
            <person name="Tritt A."/>
            <person name="Yoshinaga Y."/>
            <person name="Zwiers L.-H."/>
            <person name="Turgeon B."/>
            <person name="Goodwin S."/>
            <person name="Spatafora J."/>
            <person name="Crous P."/>
            <person name="Grigoriev I."/>
        </authorList>
    </citation>
    <scope>NUCLEOTIDE SEQUENCE [LARGE SCALE GENOMIC DNA]</scope>
    <source>
        <strain evidence="26">CECT 20119</strain>
    </source>
</reference>
<dbReference type="CDD" id="cd01378">
    <property type="entry name" value="MYSc_Myo1"/>
    <property type="match status" value="1"/>
</dbReference>
<dbReference type="GO" id="GO:0001411">
    <property type="term" value="C:hyphal tip"/>
    <property type="evidence" value="ECO:0007669"/>
    <property type="project" value="UniProtKB-ARBA"/>
</dbReference>
<keyword evidence="7" id="KW-0677">Repeat</keyword>
<feature type="compositionally biased region" description="Pro residues" evidence="20">
    <location>
        <begin position="2092"/>
        <end position="2106"/>
    </location>
</feature>
<dbReference type="Gene3D" id="2.30.30.40">
    <property type="entry name" value="SH3 Domains"/>
    <property type="match status" value="1"/>
</dbReference>
<proteinExistence type="inferred from homology"/>
<dbReference type="SMART" id="SM00326">
    <property type="entry name" value="SH3"/>
    <property type="match status" value="1"/>
</dbReference>
<name>A0A6A6G9I5_9PEZI</name>
<dbReference type="PROSITE" id="PS51456">
    <property type="entry name" value="MYOSIN_MOTOR"/>
    <property type="match status" value="1"/>
</dbReference>
<dbReference type="Gene3D" id="3.30.1120.30">
    <property type="entry name" value="POLO box domain"/>
    <property type="match status" value="2"/>
</dbReference>
<keyword evidence="12 18" id="KW-0505">Motor protein</keyword>
<evidence type="ECO:0000313" key="26">
    <source>
        <dbReference type="Proteomes" id="UP000799538"/>
    </source>
</evidence>
<evidence type="ECO:0000256" key="18">
    <source>
        <dbReference type="PROSITE-ProRule" id="PRU00782"/>
    </source>
</evidence>
<feature type="compositionally biased region" description="Low complexity" evidence="20">
    <location>
        <begin position="465"/>
        <end position="490"/>
    </location>
</feature>
<dbReference type="Gene3D" id="1.20.5.4820">
    <property type="match status" value="1"/>
</dbReference>
<dbReference type="GO" id="GO:0007015">
    <property type="term" value="P:actin filament organization"/>
    <property type="evidence" value="ECO:0007669"/>
    <property type="project" value="TreeGrafter"/>
</dbReference>
<feature type="compositionally biased region" description="Pro residues" evidence="20">
    <location>
        <begin position="2017"/>
        <end position="2031"/>
    </location>
</feature>
<dbReference type="PROSITE" id="PS00108">
    <property type="entry name" value="PROTEIN_KINASE_ST"/>
    <property type="match status" value="1"/>
</dbReference>
<dbReference type="PANTHER" id="PTHR13140:SF837">
    <property type="entry name" value="MYOSIN-3-RELATED"/>
    <property type="match status" value="1"/>
</dbReference>
<keyword evidence="6" id="KW-0597">Phosphoprotein</keyword>
<dbReference type="InterPro" id="IPR011009">
    <property type="entry name" value="Kinase-like_dom_sf"/>
</dbReference>
<keyword evidence="11 18" id="KW-0518">Myosin</keyword>
<dbReference type="GO" id="GO:0030479">
    <property type="term" value="C:actin cortical patch"/>
    <property type="evidence" value="ECO:0007669"/>
    <property type="project" value="UniProtKB-SubCell"/>
</dbReference>
<keyword evidence="8 18" id="KW-0547">Nucleotide-binding</keyword>
<dbReference type="GO" id="GO:0005524">
    <property type="term" value="F:ATP binding"/>
    <property type="evidence" value="ECO:0007669"/>
    <property type="project" value="UniProtKB-UniRule"/>
</dbReference>
<feature type="region of interest" description="Disordered" evidence="20">
    <location>
        <begin position="465"/>
        <end position="505"/>
    </location>
</feature>
<dbReference type="Gene3D" id="1.20.58.530">
    <property type="match status" value="1"/>
</dbReference>
<dbReference type="Gene3D" id="3.40.850.10">
    <property type="entry name" value="Kinesin motor domain"/>
    <property type="match status" value="1"/>
</dbReference>
<sequence>MSIHADPPPSIVHEPHGASYATANQLGKGGFAICFKAEKLEGHRPTGHLVALKIVRSRMEPAKLAQKFITELQIHSKLSHPNIVGFHRAFSFTDNTYVVLELCSSGSLADLLKRRKCVTMPEIRRLMIQVCGAVKYLHTRSIVHRDLKTGNLFLDEHMNVKVGDFGLAALLVSGKDMDAKRRTTMCGTPNYLAPEILEKGKGHNEKVDLWAIGIISYTLAVGKAPFHAASKEEIYKKLKAGEYSWPELSSITNDISADLRDLVSKLLVPEELRPCPDKIVSHSFFRMAFVPQKMSSVQMTKTPNWPVQLPGPDVIQRGYSESWYNVCKQSGVGEYAPGKCFQLNDGQRIRSIVKDIERELAAGRQPVVPIPSDVIYTGMPEGPQLQEISHNEERIPSPKKKTLSIPKTREEPTLGPPRRYRSTRSTRAQVAEPAPIEIFEDEAAAGRIISGTAKRVKASIVPSTISKISTPPSSATGSGTTSANSSASSTKQAPSNAASSVPTTATLSRGVKSTVMAPPSIPISSVSATNTMTIRATSTITHPSITSSVKTVPSQRNTEPKQILDAPTSILPGSEPDAVLKRLTTFRDSLMSALAGKAVPSRKRKADPPALPFISRWVDYSRKHGVGYVLQDGTVGFIAVSTVAGGEAWPVTHVFARNGEAWLRRVGKRFENLEKVPIRLYRDTESGVAQVRTLGMSQESTDRIKTLRGLWVKFGRYMSQSLNERGEEAELQSGGTPNIVRFYQRLGHVGIWVFNDGCIQIHFPDHTKMVISADAQYISATLVAAEGVRYVKEHNELPSHMLRERDILFDTTDAFVKAARSQAPGDRVADLVRENLLHEKLEFLLKVVVGWTNGGGLGCGSEKLQWDGPWVSDHAKKMDWVTPFNQSHQVSHHFLPIPVADLCYTSLDFTYNCQVTGDVTQPYNLSRRPKHLISLYPHNLQQPGSAPNYLPYQPSTMGVTKRAGRKKDASASQPSGSKPAVRKAVFETTKKKEVGVSDLTLISKISNEAINENLKKRFENGEIYTYIGHVLVSVNPFRDLGIYTDQVLESYKGKNRLEVAPHVFAIAESSYYNMNAYKENQCIIISGESGAGKTEAAKRIMQYIANVSGGSDSSIQETKDMVLATNPLLESFGNAKTLRNNNSSRFGKYLEIQFNAQGQPVGANINNYLLEKSRVVGQITNERNFHIFYQFTKSASENYKQTFGVQPPQSYVYTSKSKCYDVQGIDDHGDFKDTINAMKVIGMSQQEQDEVFRMLSAILWLGNCTFSEDDQGNAAVQDQSVVDFVAYLLEVEAKHVNKVLTTRLIETSRGGRRGSVYDVPLNPAQAMSVRDALSKAIYYNMFDWLVQRVNQSLRAKGQVAYSIGILDIYGFEIFEKNSFEQLCINYVNEKLQQIFIQLTLKAEQDEYEREQIKWTPIKYFDNKVVCELIEEKRPPGVFAALNDACATAHADPAAADQTFVQRLNVLSSNPNFQPRQGQFVIKHYAGDVSYAVDGMTDKNKDQLLKDILNLMGQSQNSFIHTLFPHQVNQDDKRRPPTAGDKIKASANDLVSTLMKASPSYIRTIKPNENKSPTEYNVPNVMHQIKYLGLQENVRIRRAGFASRQTFEKFVERFYLLSPKTSYAGEYTWSGDPKSGVKQILKDTSIPQEEFQMGVTKVFIKTPETLFALETMRDRYWHNMAIRIQRAWRNYLRYRIECATRIQRFWRRKTGGMEFIELRDEGHKVLGGRKERRRYSLVGYRRFLGDYLGIANPGGPGEMIRNSIGLNAAEGVLFSCRAETLVSKLGRSSKPEPRTLILTQRSVYIVKQALVNKSVQIMAERTIPLGAIKYVSASTLKDDWFSLGVGSQQEPDPLLSCIFKTEFFTYLKKASRGTVDLRIADQIQYNKKPGKPATVKVVKDPSVSRDDNYKSGTIHTGPGEPPNSVSKPTPKGKQVAAKPITSGKLLKAGGPGGQMGKLSQQARQQRPTPQARPLPGGGQSAAVSQAMPAPVAAVNGHSQSHAASAATAHVIPTASSRAPPPPPPPAAAAPPKEPTYKALYDFVGQTSGEFSLSKGDTIIVTQKENNGWWLARDPSDTKSGWVPSAYLEEVRAAPPPAASRPLPPPAPAQTNGSTTAPANGVGIAKTKPGPPVPPAKRPAGRKPAPPTPGARDSGVANGDSGRSTPTQGGGVATGLAAALQARSKAMNGRKREEEEEEGW</sequence>
<feature type="region of interest" description="Disordered" evidence="20">
    <location>
        <begin position="387"/>
        <end position="433"/>
    </location>
</feature>
<dbReference type="InterPro" id="IPR036947">
    <property type="entry name" value="POLO_box_dom_sf"/>
</dbReference>
<evidence type="ECO:0000256" key="17">
    <source>
        <dbReference type="PROSITE-ProRule" id="PRU00192"/>
    </source>
</evidence>
<feature type="region of interest" description="Disordered" evidence="20">
    <location>
        <begin position="2091"/>
        <end position="2198"/>
    </location>
</feature>
<dbReference type="GO" id="GO:0016787">
    <property type="term" value="F:hydrolase activity"/>
    <property type="evidence" value="ECO:0007669"/>
    <property type="project" value="UniProtKB-KW"/>
</dbReference>
<dbReference type="PROSITE" id="PS51757">
    <property type="entry name" value="TH1"/>
    <property type="match status" value="1"/>
</dbReference>
<evidence type="ECO:0000313" key="25">
    <source>
        <dbReference type="EMBL" id="KAF2222395.1"/>
    </source>
</evidence>
<dbReference type="GO" id="GO:0016459">
    <property type="term" value="C:myosin complex"/>
    <property type="evidence" value="ECO:0007669"/>
    <property type="project" value="UniProtKB-KW"/>
</dbReference>
<dbReference type="PANTHER" id="PTHR13140">
    <property type="entry name" value="MYOSIN"/>
    <property type="match status" value="1"/>
</dbReference>
<dbReference type="Pfam" id="PF00063">
    <property type="entry name" value="Myosin_head"/>
    <property type="match status" value="1"/>
</dbReference>
<dbReference type="Gene3D" id="1.10.10.820">
    <property type="match status" value="1"/>
</dbReference>
<evidence type="ECO:0000256" key="15">
    <source>
        <dbReference type="ARBA" id="ARBA00029665"/>
    </source>
</evidence>
<dbReference type="GO" id="GO:0000146">
    <property type="term" value="F:microfilament motor activity"/>
    <property type="evidence" value="ECO:0007669"/>
    <property type="project" value="TreeGrafter"/>
</dbReference>
<feature type="domain" description="SH3" evidence="21">
    <location>
        <begin position="2030"/>
        <end position="2091"/>
    </location>
</feature>
<keyword evidence="9 25" id="KW-0378">Hydrolase</keyword>
<dbReference type="Gene3D" id="1.20.120.720">
    <property type="entry name" value="Myosin VI head, motor domain, U50 subdomain"/>
    <property type="match status" value="1"/>
</dbReference>
<evidence type="ECO:0000256" key="1">
    <source>
        <dbReference type="ARBA" id="ARBA00004134"/>
    </source>
</evidence>
<dbReference type="InterPro" id="IPR036028">
    <property type="entry name" value="SH3-like_dom_sf"/>
</dbReference>
<dbReference type="InterPro" id="IPR008271">
    <property type="entry name" value="Ser/Thr_kinase_AS"/>
</dbReference>
<evidence type="ECO:0000259" key="21">
    <source>
        <dbReference type="PROSITE" id="PS50002"/>
    </source>
</evidence>
<feature type="compositionally biased region" description="Basic and acidic residues" evidence="20">
    <location>
        <begin position="1896"/>
        <end position="1908"/>
    </location>
</feature>
<dbReference type="GO" id="GO:0051666">
    <property type="term" value="P:actin cortical patch localization"/>
    <property type="evidence" value="ECO:0007669"/>
    <property type="project" value="TreeGrafter"/>
</dbReference>
<keyword evidence="14" id="KW-0206">Cytoskeleton</keyword>
<feature type="compositionally biased region" description="Polar residues" evidence="20">
    <location>
        <begin position="491"/>
        <end position="505"/>
    </location>
</feature>
<dbReference type="SUPFAM" id="SSF82615">
    <property type="entry name" value="Polo-box domain"/>
    <property type="match status" value="2"/>
</dbReference>
<feature type="region of interest" description="Disordered" evidence="20">
    <location>
        <begin position="956"/>
        <end position="982"/>
    </location>
</feature>
<evidence type="ECO:0000256" key="8">
    <source>
        <dbReference type="ARBA" id="ARBA00022741"/>
    </source>
</evidence>
<dbReference type="InterPro" id="IPR010926">
    <property type="entry name" value="Myosin_TH1"/>
</dbReference>
<dbReference type="SMART" id="SM00220">
    <property type="entry name" value="S_TKc"/>
    <property type="match status" value="1"/>
</dbReference>
<dbReference type="EMBL" id="ML992508">
    <property type="protein sequence ID" value="KAF2222395.1"/>
    <property type="molecule type" value="Genomic_DNA"/>
</dbReference>
<dbReference type="Gene3D" id="1.10.510.10">
    <property type="entry name" value="Transferase(Phosphotransferase) domain 1"/>
    <property type="match status" value="1"/>
</dbReference>
<protein>
    <recommendedName>
        <fullName evidence="3">Myosin-1</fullName>
    </recommendedName>
    <alternativeName>
        <fullName evidence="16">Class I unconventional myosin</fullName>
    </alternativeName>
    <alternativeName>
        <fullName evidence="15">Type I myosin</fullName>
    </alternativeName>
</protein>
<evidence type="ECO:0000256" key="9">
    <source>
        <dbReference type="ARBA" id="ARBA00022801"/>
    </source>
</evidence>
<dbReference type="InterPro" id="IPR001452">
    <property type="entry name" value="SH3_domain"/>
</dbReference>
<dbReference type="PROSITE" id="PS50002">
    <property type="entry name" value="SH3"/>
    <property type="match status" value="1"/>
</dbReference>
<feature type="compositionally biased region" description="Low complexity" evidence="20">
    <location>
        <begin position="1959"/>
        <end position="1972"/>
    </location>
</feature>
<evidence type="ECO:0000256" key="19">
    <source>
        <dbReference type="PROSITE-ProRule" id="PRU10141"/>
    </source>
</evidence>
<dbReference type="GO" id="GO:0005886">
    <property type="term" value="C:plasma membrane"/>
    <property type="evidence" value="ECO:0007669"/>
    <property type="project" value="TreeGrafter"/>
</dbReference>
<dbReference type="InterPro" id="IPR036961">
    <property type="entry name" value="Kinesin_motor_dom_sf"/>
</dbReference>
<dbReference type="FunFam" id="1.20.120.720:FF:000015">
    <property type="entry name" value="Myosin I"/>
    <property type="match status" value="1"/>
</dbReference>
<evidence type="ECO:0000256" key="14">
    <source>
        <dbReference type="ARBA" id="ARBA00023212"/>
    </source>
</evidence>
<dbReference type="InterPro" id="IPR035535">
    <property type="entry name" value="Fungal_myosin-I_SH3"/>
</dbReference>
<evidence type="ECO:0000259" key="23">
    <source>
        <dbReference type="PROSITE" id="PS51456"/>
    </source>
</evidence>
<evidence type="ECO:0000256" key="7">
    <source>
        <dbReference type="ARBA" id="ARBA00022737"/>
    </source>
</evidence>
<evidence type="ECO:0000256" key="20">
    <source>
        <dbReference type="SAM" id="MobiDB-lite"/>
    </source>
</evidence>
<dbReference type="PRINTS" id="PR00193">
    <property type="entry name" value="MYOSINHEAVY"/>
</dbReference>
<dbReference type="InterPro" id="IPR000719">
    <property type="entry name" value="Prot_kinase_dom"/>
</dbReference>
<dbReference type="CDD" id="cd11858">
    <property type="entry name" value="SH3_Myosin-I_fungi"/>
    <property type="match status" value="1"/>
</dbReference>
<dbReference type="FunFam" id="1.20.58.530:FF:000007">
    <property type="entry name" value="Myosin IE"/>
    <property type="match status" value="1"/>
</dbReference>
<dbReference type="InterPro" id="IPR036072">
    <property type="entry name" value="MYSc_Myo1"/>
</dbReference>
<dbReference type="InterPro" id="IPR001609">
    <property type="entry name" value="Myosin_head_motor_dom-like"/>
</dbReference>
<feature type="binding site" evidence="19">
    <location>
        <position position="53"/>
    </location>
    <ligand>
        <name>ATP</name>
        <dbReference type="ChEBI" id="CHEBI:30616"/>
    </ligand>
</feature>
<dbReference type="GO" id="GO:0030428">
    <property type="term" value="C:cell septum"/>
    <property type="evidence" value="ECO:0007669"/>
    <property type="project" value="UniProtKB-ARBA"/>
</dbReference>
<dbReference type="GO" id="GO:0051015">
    <property type="term" value="F:actin filament binding"/>
    <property type="evidence" value="ECO:0007669"/>
    <property type="project" value="TreeGrafter"/>
</dbReference>
<dbReference type="OrthoDB" id="6108017at2759"/>
<feature type="domain" description="Protein kinase" evidence="22">
    <location>
        <begin position="20"/>
        <end position="285"/>
    </location>
</feature>
<comment type="subcellular location">
    <subcellularLocation>
        <location evidence="1">Cytoplasm</location>
        <location evidence="1">Cytoskeleton</location>
        <location evidence="1">Actin patch</location>
    </subcellularLocation>
</comment>
<dbReference type="SUPFAM" id="SSF50044">
    <property type="entry name" value="SH3-domain"/>
    <property type="match status" value="1"/>
</dbReference>
<evidence type="ECO:0000256" key="11">
    <source>
        <dbReference type="ARBA" id="ARBA00023123"/>
    </source>
</evidence>
<organism evidence="25 26">
    <name type="scientific">Elsinoe ampelina</name>
    <dbReference type="NCBI Taxonomy" id="302913"/>
    <lineage>
        <taxon>Eukaryota</taxon>
        <taxon>Fungi</taxon>
        <taxon>Dikarya</taxon>
        <taxon>Ascomycota</taxon>
        <taxon>Pezizomycotina</taxon>
        <taxon>Dothideomycetes</taxon>
        <taxon>Dothideomycetidae</taxon>
        <taxon>Myriangiales</taxon>
        <taxon>Elsinoaceae</taxon>
        <taxon>Elsinoe</taxon>
    </lineage>
</organism>
<dbReference type="PROSITE" id="PS00107">
    <property type="entry name" value="PROTEIN_KINASE_ATP"/>
    <property type="match status" value="1"/>
</dbReference>
<keyword evidence="5" id="KW-0963">Cytoplasm</keyword>
<dbReference type="InterPro" id="IPR033701">
    <property type="entry name" value="POLO_box_1"/>
</dbReference>
<evidence type="ECO:0000256" key="4">
    <source>
        <dbReference type="ARBA" id="ARBA00022443"/>
    </source>
</evidence>
<evidence type="ECO:0000256" key="6">
    <source>
        <dbReference type="ARBA" id="ARBA00022553"/>
    </source>
</evidence>
<evidence type="ECO:0000256" key="13">
    <source>
        <dbReference type="ARBA" id="ARBA00023203"/>
    </source>
</evidence>
<evidence type="ECO:0000256" key="16">
    <source>
        <dbReference type="ARBA" id="ARBA00032645"/>
    </source>
</evidence>
<dbReference type="GO" id="GO:0004672">
    <property type="term" value="F:protein kinase activity"/>
    <property type="evidence" value="ECO:0007669"/>
    <property type="project" value="InterPro"/>
</dbReference>
<accession>A0A6A6G9I5</accession>
<evidence type="ECO:0000256" key="10">
    <source>
        <dbReference type="ARBA" id="ARBA00022840"/>
    </source>
</evidence>
<keyword evidence="26" id="KW-1185">Reference proteome</keyword>
<dbReference type="Pfam" id="PF06017">
    <property type="entry name" value="Myosin_TH1"/>
    <property type="match status" value="1"/>
</dbReference>
<dbReference type="Proteomes" id="UP000799538">
    <property type="component" value="Unassembled WGS sequence"/>
</dbReference>
<dbReference type="InterPro" id="IPR027417">
    <property type="entry name" value="P-loop_NTPase"/>
</dbReference>
<feature type="region of interest" description="Disordered" evidence="20">
    <location>
        <begin position="1889"/>
        <end position="1985"/>
    </location>
</feature>
<feature type="binding site" evidence="18">
    <location>
        <begin position="1087"/>
        <end position="1094"/>
    </location>
    <ligand>
        <name>ATP</name>
        <dbReference type="ChEBI" id="CHEBI:30616"/>
    </ligand>
</feature>
<keyword evidence="10 18" id="KW-0067">ATP-binding</keyword>
<evidence type="ECO:0000256" key="12">
    <source>
        <dbReference type="ARBA" id="ARBA00023175"/>
    </source>
</evidence>
<evidence type="ECO:0000256" key="5">
    <source>
        <dbReference type="ARBA" id="ARBA00022490"/>
    </source>
</evidence>
<dbReference type="FunFam" id="1.20.5.4820:FF:000004">
    <property type="entry name" value="Myosin IE"/>
    <property type="match status" value="1"/>
</dbReference>
<evidence type="ECO:0000256" key="3">
    <source>
        <dbReference type="ARBA" id="ARBA00016187"/>
    </source>
</evidence>
<dbReference type="FunFam" id="1.10.10.820:FF:000001">
    <property type="entry name" value="Myosin heavy chain"/>
    <property type="match status" value="1"/>
</dbReference>
<keyword evidence="13 18" id="KW-0009">Actin-binding</keyword>
<dbReference type="CDD" id="cd13118">
    <property type="entry name" value="POLO_box_1"/>
    <property type="match status" value="1"/>
</dbReference>
<dbReference type="PROSITE" id="PS50011">
    <property type="entry name" value="PROTEIN_KINASE_DOM"/>
    <property type="match status" value="1"/>
</dbReference>
<evidence type="ECO:0000256" key="2">
    <source>
        <dbReference type="ARBA" id="ARBA00008314"/>
    </source>
</evidence>
<dbReference type="Pfam" id="PF00018">
    <property type="entry name" value="SH3_1"/>
    <property type="match status" value="1"/>
</dbReference>
<feature type="region of interest" description="Actin-binding" evidence="18">
    <location>
        <begin position="1546"/>
        <end position="1568"/>
    </location>
</feature>
<comment type="similarity">
    <text evidence="2 18">Belongs to the TRAFAC class myosin-kinesin ATPase superfamily. Myosin family.</text>
</comment>
<keyword evidence="4 17" id="KW-0728">SH3 domain</keyword>